<dbReference type="eggNOG" id="COG2270">
    <property type="taxonomic scope" value="Bacteria"/>
</dbReference>
<dbReference type="GO" id="GO:0005886">
    <property type="term" value="C:plasma membrane"/>
    <property type="evidence" value="ECO:0007669"/>
    <property type="project" value="UniProtKB-SubCell"/>
</dbReference>
<reference evidence="9 10" key="1">
    <citation type="submission" date="2012-07" db="EMBL/GenBank/DDBJ databases">
        <authorList>
            <person name="Durkin A.S."/>
            <person name="McCorrison J."/>
            <person name="Torralba M."/>
            <person name="Gillis M."/>
            <person name="Methe B."/>
            <person name="Sutton G."/>
            <person name="Nelson K.E."/>
        </authorList>
    </citation>
    <scope>NUCLEOTIDE SEQUENCE [LARGE SCALE GENOMIC DNA]</scope>
    <source>
        <strain evidence="10">ATCC 12104 / DSM 43013 / CCUG 2238 / JCM 8349 / NCTC 10301 / Howell 279</strain>
    </source>
</reference>
<dbReference type="Pfam" id="PF11700">
    <property type="entry name" value="ATG22"/>
    <property type="match status" value="1"/>
</dbReference>
<dbReference type="PROSITE" id="PS50850">
    <property type="entry name" value="MFS"/>
    <property type="match status" value="1"/>
</dbReference>
<gene>
    <name evidence="9" type="ORF">HMPREF1129_2417</name>
</gene>
<feature type="region of interest" description="Disordered" evidence="6">
    <location>
        <begin position="253"/>
        <end position="275"/>
    </location>
</feature>
<feature type="transmembrane region" description="Helical" evidence="7">
    <location>
        <begin position="118"/>
        <end position="138"/>
    </location>
</feature>
<evidence type="ECO:0000313" key="10">
    <source>
        <dbReference type="Proteomes" id="UP000007814"/>
    </source>
</evidence>
<comment type="caution">
    <text evidence="9">The sequence shown here is derived from an EMBL/GenBank/DDBJ whole genome shotgun (WGS) entry which is preliminary data.</text>
</comment>
<comment type="subcellular location">
    <subcellularLocation>
        <location evidence="1">Cell membrane</location>
        <topology evidence="1">Multi-pass membrane protein</topology>
    </subcellularLocation>
</comment>
<feature type="transmembrane region" description="Helical" evidence="7">
    <location>
        <begin position="477"/>
        <end position="495"/>
    </location>
</feature>
<dbReference type="Proteomes" id="UP000007814">
    <property type="component" value="Unassembled WGS sequence"/>
</dbReference>
<dbReference type="SUPFAM" id="SSF103473">
    <property type="entry name" value="MFS general substrate transporter"/>
    <property type="match status" value="1"/>
</dbReference>
<dbReference type="Gene3D" id="1.20.1250.20">
    <property type="entry name" value="MFS general substrate transporter like domains"/>
    <property type="match status" value="1"/>
</dbReference>
<feature type="transmembrane region" description="Helical" evidence="7">
    <location>
        <begin position="351"/>
        <end position="369"/>
    </location>
</feature>
<dbReference type="InterPro" id="IPR050495">
    <property type="entry name" value="ATG22/LtaA_families"/>
</dbReference>
<dbReference type="GO" id="GO:0022857">
    <property type="term" value="F:transmembrane transporter activity"/>
    <property type="evidence" value="ECO:0007669"/>
    <property type="project" value="InterPro"/>
</dbReference>
<evidence type="ECO:0000256" key="6">
    <source>
        <dbReference type="SAM" id="MobiDB-lite"/>
    </source>
</evidence>
<evidence type="ECO:0000259" key="8">
    <source>
        <dbReference type="PROSITE" id="PS50850"/>
    </source>
</evidence>
<feature type="transmembrane region" description="Helical" evidence="7">
    <location>
        <begin position="381"/>
        <end position="399"/>
    </location>
</feature>
<keyword evidence="3 7" id="KW-0812">Transmembrane</keyword>
<feature type="transmembrane region" description="Helical" evidence="7">
    <location>
        <begin position="48"/>
        <end position="75"/>
    </location>
</feature>
<evidence type="ECO:0000256" key="7">
    <source>
        <dbReference type="SAM" id="Phobius"/>
    </source>
</evidence>
<dbReference type="AlphaFoldDB" id="J2ZUG4"/>
<dbReference type="EMBL" id="ALJK01000004">
    <property type="protein sequence ID" value="EJN86270.1"/>
    <property type="molecule type" value="Genomic_DNA"/>
</dbReference>
<feature type="transmembrane region" description="Helical" evidence="7">
    <location>
        <begin position="87"/>
        <end position="106"/>
    </location>
</feature>
<accession>J2ZUG4</accession>
<evidence type="ECO:0000256" key="2">
    <source>
        <dbReference type="ARBA" id="ARBA00022448"/>
    </source>
</evidence>
<proteinExistence type="predicted"/>
<sequence>MGRADDQFCFPFGTVTGPDGSIVSPMSTTVTAPTTQAGSRTRLLSWPVIAWGLWDWGSAAFNAVITTFVFTVYLVSDSFGPKADNESALSIGLAVAGLFIALLAPVTGQRSDRGGRTVFWLGGYTAVVVVVSAFLFLVRPEPGYLWLGIVLLGVGNIFFELASVNYNAILNHLASKDRIGAVSGLGWGMGYLGGIVLLLILYVALVGPSPLISFPAGTGMGVRVAMLVSAVWFGLSALPVLINRSRRLGRTGAEVSDDEVSEGMVSAEPGRDRAGMEAEPEEAVSHQGEHKESLLTSYKLLWRTLLQLHHFQPRLLWFLLAAAVFRDGLAGVFTYGGIIAQNTFGFSSGDVIIFAIVANIVAGIATIGAGRLDDRFGPRNVIMASLIILVVAGLLVFFLHTAGTVAFWILGLLLSACVGPAQSAARSFLARLIPEGQEGEIFGLYATTGRAVSFMAPMMYGVFIYLGTRVVGPGANYWGILGIVTVLATGLLLMLRVGDPVSDEEASAG</sequence>
<keyword evidence="2" id="KW-0813">Transport</keyword>
<evidence type="ECO:0000313" key="9">
    <source>
        <dbReference type="EMBL" id="EJN86270.1"/>
    </source>
</evidence>
<keyword evidence="4 7" id="KW-1133">Transmembrane helix</keyword>
<organism evidence="9 10">
    <name type="scientific">Actinomyces naeslundii (strain ATCC 12104 / DSM 43013 / CCUG 2238 / JCM 8349 / NCTC 10301 / Howell 279)</name>
    <dbReference type="NCBI Taxonomy" id="1115803"/>
    <lineage>
        <taxon>Bacteria</taxon>
        <taxon>Bacillati</taxon>
        <taxon>Actinomycetota</taxon>
        <taxon>Actinomycetes</taxon>
        <taxon>Actinomycetales</taxon>
        <taxon>Actinomycetaceae</taxon>
        <taxon>Actinomyces</taxon>
    </lineage>
</organism>
<feature type="transmembrane region" description="Helical" evidence="7">
    <location>
        <begin position="224"/>
        <end position="242"/>
    </location>
</feature>
<dbReference type="InterPro" id="IPR020846">
    <property type="entry name" value="MFS_dom"/>
</dbReference>
<dbReference type="PATRIC" id="fig|1115803.3.peg.35"/>
<feature type="transmembrane region" description="Helical" evidence="7">
    <location>
        <begin position="315"/>
        <end position="339"/>
    </location>
</feature>
<feature type="transmembrane region" description="Helical" evidence="7">
    <location>
        <begin position="144"/>
        <end position="164"/>
    </location>
</feature>
<evidence type="ECO:0000256" key="3">
    <source>
        <dbReference type="ARBA" id="ARBA00022692"/>
    </source>
</evidence>
<evidence type="ECO:0000256" key="5">
    <source>
        <dbReference type="ARBA" id="ARBA00023136"/>
    </source>
</evidence>
<feature type="transmembrane region" description="Helical" evidence="7">
    <location>
        <begin position="441"/>
        <end position="465"/>
    </location>
</feature>
<dbReference type="PANTHER" id="PTHR23519:SF1">
    <property type="entry name" value="AUTOPHAGY-RELATED PROTEIN 22"/>
    <property type="match status" value="1"/>
</dbReference>
<dbReference type="InterPro" id="IPR036259">
    <property type="entry name" value="MFS_trans_sf"/>
</dbReference>
<dbReference type="PANTHER" id="PTHR23519">
    <property type="entry name" value="AUTOPHAGY-RELATED PROTEIN 22"/>
    <property type="match status" value="1"/>
</dbReference>
<feature type="domain" description="Major facilitator superfamily (MFS) profile" evidence="8">
    <location>
        <begin position="315"/>
        <end position="509"/>
    </location>
</feature>
<name>J2ZUG4_ACTNH</name>
<evidence type="ECO:0000256" key="4">
    <source>
        <dbReference type="ARBA" id="ARBA00022989"/>
    </source>
</evidence>
<dbReference type="InterPro" id="IPR024671">
    <property type="entry name" value="Atg22-like"/>
</dbReference>
<evidence type="ECO:0000256" key="1">
    <source>
        <dbReference type="ARBA" id="ARBA00004651"/>
    </source>
</evidence>
<keyword evidence="5 7" id="KW-0472">Membrane</keyword>
<protein>
    <submittedName>
        <fullName evidence="9">Vacuole effluxer Atg22-like protein</fullName>
    </submittedName>
</protein>
<feature type="transmembrane region" description="Helical" evidence="7">
    <location>
        <begin position="185"/>
        <end position="204"/>
    </location>
</feature>